<dbReference type="Proteomes" id="UP000509579">
    <property type="component" value="Chromosome"/>
</dbReference>
<proteinExistence type="inferred from homology"/>
<dbReference type="Pfam" id="PF03616">
    <property type="entry name" value="Glt_symporter"/>
    <property type="match status" value="1"/>
</dbReference>
<keyword evidence="1" id="KW-0813">Transport</keyword>
<protein>
    <recommendedName>
        <fullName evidence="1 2">Sodium/glutamate symporter</fullName>
    </recommendedName>
</protein>
<feature type="transmembrane region" description="Helical" evidence="1">
    <location>
        <begin position="224"/>
        <end position="243"/>
    </location>
</feature>
<keyword evidence="1" id="KW-0812">Transmembrane</keyword>
<feature type="transmembrane region" description="Helical" evidence="1">
    <location>
        <begin position="315"/>
        <end position="338"/>
    </location>
</feature>
<comment type="similarity">
    <text evidence="1">Belongs to the glutamate:Na(+) symporter (ESS) (TC 2.A.27) family.</text>
</comment>
<keyword evidence="1" id="KW-0739">Sodium transport</keyword>
<evidence type="ECO:0000256" key="2">
    <source>
        <dbReference type="NCBIfam" id="TIGR00210"/>
    </source>
</evidence>
<keyword evidence="1" id="KW-0472">Membrane</keyword>
<evidence type="ECO:0000313" key="3">
    <source>
        <dbReference type="EMBL" id="QKV55099.1"/>
    </source>
</evidence>
<gene>
    <name evidence="1 3" type="primary">gltS</name>
    <name evidence="3" type="ORF">HUK68_17490</name>
</gene>
<dbReference type="NCBIfam" id="TIGR00210">
    <property type="entry name" value="gltS"/>
    <property type="match status" value="1"/>
</dbReference>
<reference evidence="3 4" key="1">
    <citation type="submission" date="2020-06" db="EMBL/GenBank/DDBJ databases">
        <title>Acidovorax antarctica sp. nov., isolated from Corinth ice sheet soil, Antarctic Fields Peninsula.</title>
        <authorList>
            <person name="Xu Q."/>
            <person name="Peng F."/>
        </authorList>
    </citation>
    <scope>NUCLEOTIDE SEQUENCE [LARGE SCALE GENOMIC DNA]</scope>
    <source>
        <strain evidence="3 4">16-35-5</strain>
    </source>
</reference>
<keyword evidence="1" id="KW-0769">Symport</keyword>
<feature type="transmembrane region" description="Helical" evidence="1">
    <location>
        <begin position="101"/>
        <end position="126"/>
    </location>
</feature>
<feature type="transmembrane region" description="Helical" evidence="1">
    <location>
        <begin position="287"/>
        <end position="309"/>
    </location>
</feature>
<sequence>MFAALPQTLNVPAFQSFTLAILLFFIGQKVSQHSTLLRRYSIPEPVVGGFLCACVVGAAYLALGVRIAFDLDVREMLLLYFFAAIGLKSDLRTLRDGGRPVLWLLGLASVFILLQNLLGMGVAGLFGLDPRAGLMTGSISLTGGIGTTLAWGPEFVTRLGISNAVELGMASNMVGLFVACTIGGPVASYLMRRHGLNGGVGTLDVGVKAEQASVPLDYMGVLRALLWLNLALMLGEVITPLFHQAGLQLPMFVGCLLSGMLLRNLLGRWMVGGPGNSQYWQGIRQGLALISDICLGLFLTMALMGVQLWMLNGVLGFVLSVLVLQVALTVAFTLWVVFRCMGSDYEAAVICAGFGGIALGSTATAMANMTAVTQRHGAAHRAFIVMPLVCGFFIDIVNALVIQWMLR</sequence>
<keyword evidence="1" id="KW-0406">Ion transport</keyword>
<dbReference type="GO" id="GO:0015501">
    <property type="term" value="F:glutamate:sodium symporter activity"/>
    <property type="evidence" value="ECO:0007669"/>
    <property type="project" value="UniProtKB-UniRule"/>
</dbReference>
<feature type="transmembrane region" description="Helical" evidence="1">
    <location>
        <begin position="9"/>
        <end position="26"/>
    </location>
</feature>
<feature type="transmembrane region" description="Helical" evidence="1">
    <location>
        <begin position="345"/>
        <end position="363"/>
    </location>
</feature>
<keyword evidence="1" id="KW-0997">Cell inner membrane</keyword>
<dbReference type="PANTHER" id="PTHR36178:SF1">
    <property type="entry name" value="SODIUM_GLUTAMATE SYMPORTER"/>
    <property type="match status" value="1"/>
</dbReference>
<keyword evidence="4" id="KW-1185">Reference proteome</keyword>
<keyword evidence="1" id="KW-0915">Sodium</keyword>
<dbReference type="GO" id="GO:0015813">
    <property type="term" value="P:L-glutamate transmembrane transport"/>
    <property type="evidence" value="ECO:0007669"/>
    <property type="project" value="UniProtKB-UniRule"/>
</dbReference>
<dbReference type="PANTHER" id="PTHR36178">
    <property type="entry name" value="SLR0625 PROTEIN"/>
    <property type="match status" value="1"/>
</dbReference>
<organism evidence="3 4">
    <name type="scientific">Comamonas antarctica</name>
    <dbReference type="NCBI Taxonomy" id="2743470"/>
    <lineage>
        <taxon>Bacteria</taxon>
        <taxon>Pseudomonadati</taxon>
        <taxon>Pseudomonadota</taxon>
        <taxon>Betaproteobacteria</taxon>
        <taxon>Burkholderiales</taxon>
        <taxon>Comamonadaceae</taxon>
        <taxon>Comamonas</taxon>
    </lineage>
</organism>
<dbReference type="GO" id="GO:0005886">
    <property type="term" value="C:plasma membrane"/>
    <property type="evidence" value="ECO:0007669"/>
    <property type="project" value="UniProtKB-SubCell"/>
</dbReference>
<evidence type="ECO:0000313" key="4">
    <source>
        <dbReference type="Proteomes" id="UP000509579"/>
    </source>
</evidence>
<keyword evidence="1" id="KW-1133">Transmembrane helix</keyword>
<keyword evidence="1" id="KW-1003">Cell membrane</keyword>
<feature type="transmembrane region" description="Helical" evidence="1">
    <location>
        <begin position="46"/>
        <end position="65"/>
    </location>
</feature>
<feature type="transmembrane region" description="Helical" evidence="1">
    <location>
        <begin position="133"/>
        <end position="153"/>
    </location>
</feature>
<keyword evidence="1" id="KW-0029">Amino-acid transport</keyword>
<accession>A0A6N1X6L1</accession>
<comment type="function">
    <text evidence="1">Catalyzes the sodium-dependent transport of glutamate.</text>
</comment>
<comment type="subcellular location">
    <subcellularLocation>
        <location evidence="1">Cell inner membrane</location>
        <topology evidence="1">Multi-pass membrane protein</topology>
    </subcellularLocation>
</comment>
<name>A0A6N1X6L1_9BURK</name>
<feature type="transmembrane region" description="Helical" evidence="1">
    <location>
        <begin position="249"/>
        <end position="266"/>
    </location>
</feature>
<dbReference type="AlphaFoldDB" id="A0A6N1X6L1"/>
<dbReference type="EMBL" id="CP054840">
    <property type="protein sequence ID" value="QKV55099.1"/>
    <property type="molecule type" value="Genomic_DNA"/>
</dbReference>
<dbReference type="KEGG" id="aant:HUK68_17490"/>
<feature type="transmembrane region" description="Helical" evidence="1">
    <location>
        <begin position="173"/>
        <end position="191"/>
    </location>
</feature>
<dbReference type="HAMAP" id="MF_02062">
    <property type="entry name" value="GltS"/>
    <property type="match status" value="1"/>
</dbReference>
<evidence type="ECO:0000256" key="1">
    <source>
        <dbReference type="HAMAP-Rule" id="MF_02062"/>
    </source>
</evidence>
<feature type="transmembrane region" description="Helical" evidence="1">
    <location>
        <begin position="383"/>
        <end position="406"/>
    </location>
</feature>
<dbReference type="InterPro" id="IPR004445">
    <property type="entry name" value="GltS"/>
</dbReference>